<keyword evidence="2" id="KW-1185">Reference proteome</keyword>
<gene>
    <name evidence="1" type="ORF">HO173_006240</name>
</gene>
<proteinExistence type="predicted"/>
<evidence type="ECO:0000313" key="1">
    <source>
        <dbReference type="EMBL" id="KAF6235557.1"/>
    </source>
</evidence>
<comment type="caution">
    <text evidence="1">The sequence shown here is derived from an EMBL/GenBank/DDBJ whole genome shotgun (WGS) entry which is preliminary data.</text>
</comment>
<organism evidence="1 2">
    <name type="scientific">Letharia columbiana</name>
    <dbReference type="NCBI Taxonomy" id="112416"/>
    <lineage>
        <taxon>Eukaryota</taxon>
        <taxon>Fungi</taxon>
        <taxon>Dikarya</taxon>
        <taxon>Ascomycota</taxon>
        <taxon>Pezizomycotina</taxon>
        <taxon>Lecanoromycetes</taxon>
        <taxon>OSLEUM clade</taxon>
        <taxon>Lecanoromycetidae</taxon>
        <taxon>Lecanorales</taxon>
        <taxon>Lecanorineae</taxon>
        <taxon>Parmeliaceae</taxon>
        <taxon>Letharia</taxon>
    </lineage>
</organism>
<dbReference type="GeneID" id="59287901"/>
<name>A0A8H6FVG8_9LECA</name>
<dbReference type="EMBL" id="JACCJC010000024">
    <property type="protein sequence ID" value="KAF6235557.1"/>
    <property type="molecule type" value="Genomic_DNA"/>
</dbReference>
<reference evidence="1 2" key="1">
    <citation type="journal article" date="2020" name="Genomics">
        <title>Complete, high-quality genomes from long-read metagenomic sequencing of two wolf lichen thalli reveals enigmatic genome architecture.</title>
        <authorList>
            <person name="McKenzie S.K."/>
            <person name="Walston R.F."/>
            <person name="Allen J.L."/>
        </authorList>
    </citation>
    <scope>NUCLEOTIDE SEQUENCE [LARGE SCALE GENOMIC DNA]</scope>
    <source>
        <strain evidence="1">WasteWater2</strain>
    </source>
</reference>
<dbReference type="Proteomes" id="UP000578531">
    <property type="component" value="Unassembled WGS sequence"/>
</dbReference>
<sequence length="68" mass="7449">MPNSNGRSQQLKPPTSRMTITKNGSMHLIAGCIVTNNVFVDHCVSRQTPPSALSAPQAEHLHLWQSLL</sequence>
<accession>A0A8H6FVG8</accession>
<dbReference type="AlphaFoldDB" id="A0A8H6FVG8"/>
<dbReference type="RefSeq" id="XP_037164925.1">
    <property type="nucleotide sequence ID" value="XM_037308151.1"/>
</dbReference>
<evidence type="ECO:0000313" key="2">
    <source>
        <dbReference type="Proteomes" id="UP000578531"/>
    </source>
</evidence>
<protein>
    <submittedName>
        <fullName evidence="1">Uncharacterized protein</fullName>
    </submittedName>
</protein>